<gene>
    <name evidence="5" type="ORF">GRAN_1410</name>
</gene>
<evidence type="ECO:0000256" key="2">
    <source>
        <dbReference type="PROSITE-ProRule" id="PRU00504"/>
    </source>
</evidence>
<dbReference type="NCBIfam" id="NF012200">
    <property type="entry name" value="choice_anch_D"/>
    <property type="match status" value="3"/>
</dbReference>
<keyword evidence="1" id="KW-0677">Repeat</keyword>
<dbReference type="GO" id="GO:0008237">
    <property type="term" value="F:metallopeptidase activity"/>
    <property type="evidence" value="ECO:0007669"/>
    <property type="project" value="InterPro"/>
</dbReference>
<dbReference type="CDD" id="cd06577">
    <property type="entry name" value="PASTA_pknB"/>
    <property type="match status" value="1"/>
</dbReference>
<dbReference type="Gene3D" id="2.60.40.10">
    <property type="entry name" value="Immunoglobulins"/>
    <property type="match status" value="5"/>
</dbReference>
<dbReference type="PROSITE" id="PS51178">
    <property type="entry name" value="PASTA"/>
    <property type="match status" value="1"/>
</dbReference>
<dbReference type="EMBL" id="RDSM01000001">
    <property type="protein sequence ID" value="RXH58100.1"/>
    <property type="molecule type" value="Genomic_DNA"/>
</dbReference>
<protein>
    <submittedName>
        <fullName evidence="5">Phage protein</fullName>
    </submittedName>
</protein>
<dbReference type="InterPro" id="IPR011043">
    <property type="entry name" value="Gal_Oxase/kelch_b-propeller"/>
</dbReference>
<dbReference type="Gene3D" id="2.40.10.500">
    <property type="match status" value="3"/>
</dbReference>
<dbReference type="InterPro" id="IPR054090">
    <property type="entry name" value="Cep192_Spd-2-like_dom"/>
</dbReference>
<dbReference type="SUPFAM" id="SSF50965">
    <property type="entry name" value="Galactose oxidase, central domain"/>
    <property type="match status" value="1"/>
</dbReference>
<dbReference type="InterPro" id="IPR024079">
    <property type="entry name" value="MetalloPept_cat_dom_sf"/>
</dbReference>
<dbReference type="Gene3D" id="2.120.10.80">
    <property type="entry name" value="Kelch-type beta propeller"/>
    <property type="match status" value="2"/>
</dbReference>
<dbReference type="SUPFAM" id="SSF55486">
    <property type="entry name" value="Metalloproteases ('zincins'), catalytic domain"/>
    <property type="match status" value="1"/>
</dbReference>
<evidence type="ECO:0000256" key="3">
    <source>
        <dbReference type="SAM" id="SignalP"/>
    </source>
</evidence>
<dbReference type="PANTHER" id="PTHR46175:SF4">
    <property type="entry name" value="BACTERIOOPSIN TRANSCRIPTIONAL ACTIVATOR"/>
    <property type="match status" value="1"/>
</dbReference>
<dbReference type="Gene3D" id="3.40.390.10">
    <property type="entry name" value="Collagenase (Catalytic Domain)"/>
    <property type="match status" value="1"/>
</dbReference>
<dbReference type="InterPro" id="IPR011042">
    <property type="entry name" value="6-blade_b-propeller_TolB-like"/>
</dbReference>
<comment type="caution">
    <text evidence="5">The sequence shown here is derived from an EMBL/GenBank/DDBJ whole genome shotgun (WGS) entry which is preliminary data.</text>
</comment>
<proteinExistence type="predicted"/>
<sequence>MRLFSVAAAFLLLGVLGSPARAQTLVPTWTQQSPATSPDNRYIHAMTYDIAHSQVVLFGGYGVNGTLNDTWLWNGTSWTLANPTNVPPARAAHAMVYDAAHGQVVMFGGFVNANTRLGDTWLWDGTNWTQAAPANSPSPRDGDVMVYDATHRQVVLFGGTTGEDQGDTWIWDGTNWTQAQPTNSPTARADYSMVYDDATGQVVLFGGDGAGYLNDTWIWDGTNWTAQAFQLSPPARYTQGMAYDAALGQAVMALGYNGNFLGDTWLYSGAAWTQNTTTPSPSGRYLPNGLTYDTAHSQVVLFGGYAGSGQLNDTWTFGLPGAYGNVNVCPSGQTLPAPCSRQLAFTYTFPAATTIAQLRSVTQGTPGLDFGNPIDTNTCVGTHAAGDTCVANVTFAPTAPGPRLGAIQFLDNSGNILSSTLLSGVGQAPAAAFGPAAQTVLNTTAIFPLSQPKGVTVDAAGNVFISDTGHQRVVKLATGGSVTTVNFGLSYPQGIAVNGSGDLFIADNDLSRVVKVPAGCTSASCEVAIGTGLTAVLGTAVDGAGNVYAAEFNTGQVVKIPPGCTSLSCQSIAYNGSNLVGVTLDSAGDLFVADYGLAKIVEVPAGCTSASCYIQVGQGWSQPEAVAVDAAGDVFVSDLGLGVVEVPAGCASTSCQVTVLSGVSAFGLAVDATGNVFIPDANTSEVYEFTRSQTPSLNFAPTNVYSTSSDSPKTFAIQNIGNQPLGAIGLGQTGGDFTASVGQGPLPDCIQANAPVLAPGGSCQVTLSFMPHSVGPSSGTFSFSDNALNVPAATQAVALSGVGLVTTVPLNVTMLGAGTGNVTDTLQQISCSEANQGSSVGTCTGNFPVGSQVTLTAAATGTSTFLGWGGVCASAGTSPTCSVTVSQAATVTASFVNQNLGSYNVCPAGQPIAGPCSNSIPVTFTLAATTTIGATRVVTQGATGLDFTQATGGTCSGTIAAGNSCTVNVNFAPIAPGLRMGAAQIFDNAGNLVGSLPVYGIGQEPAIAFGPGAQTIVNTGAFTLSQPKGLLTDAAGNLFISDADTSLHRVLKIAPDGTTSTVGVGLQFPQGIAEDGAGNFYIADNNLNEVVEVPAGCTSSACQQVIGSNYRSQLGVAVDGAGNVFFDDFLDGEVVKNPAGCASAACQTVVYNPGGGSNPVSITLDSAGNLFVADFGLRKVMEVPTGCATSACLISVGTGWSQPDGVAVDAAGNVYIADAGLNELVEVPVGCTTSSCQLVLLSGINMVATAVDATGNLFIDDLVDRSIIKLNRSQPPSFAFATTNVGSTSADSPQSFTIQSVGNQPLTGSLGLNLGGNFTPNPASTCGSAFPLAPGSICSESFSFTPQSAAFLTGTAAVSDNTLNNASPLTTQIATLSGTGSVNGQAGLATVPNVVGQPQSGATTPLTTAGLVAGTVSTASSQTVPSGTIISQNPDPGTQVSVGSAVNLLVSSGQPVVPTANPLSLENNYFLTGDYVSAGVTLRGTGINGLATGTITIPTYTQSPTGGVPDGADIVDAFLYWETLESTPTPSSANGTFNNNQITGQQIGSDIPTYTDGAFTGTLRAYRASVNIYLPAAANGIRYASGNYTITLPDGGKTALPLTEGASLVFIYRVLSPNLPLKSVVLYDGAAVPTNFPSQLVQGFYDAPAGGNTAAKTTTLFASASQWSNSVNFVPLTQSSQYSAPLNPANAYAAVILSTPVNNSDNDGILDAWKTGPAAPDFHAGQPGYYDAKTSTWVGLPGAKHGQKDLFVQLDYMCAVVNPDGSCDSTKENLFPSPDADGNDPLAMVQQAFLNSNVHLHLQVGNAVPEYTCVDPTSATPSTLCQFPNQPGVIGWKNSLEFSKLYPRNLYSCITGGDCTTRFPYGQKDSYHYLLMGHSLAIPAWNTRYGTLTSIVTSSGITTISTVDRGTGINACPSRITLSGVLGNPSLNGVYNTTGCADTKTITVATPAVPNYTYPNNTLAEPIIGLTSGTVTSISGYSDLGGADSAVTLGLWLTAPNQDMSRRANVLAGTIFHEIGHTLGLSHGGLYYDTPGSYVPTFEANCKPNYQSIMNYLFQLDLVGPNKSVAFSNQTLNTLNETSAGSVKQLTDAAGNPATFPTSAWYVPYTLGSPASPATLHCDGTPLAGEAGYRVDNSIAPITPAWTNGQDLNFTGTLQTQERGFNDLTNMDLRQTGATGGEFASLASLLYFGPSTSPLNIAAGGTVALGSGGTIALGSGGTVALGSGGNVTLGSGGTITLGSGGNVTLGSGGNVTLGSGGTVTPGSNGLVTLGSGGLIALGSGGTITLGSGGTITLGSGGTVTLGSGGIIALGSGGSPITVPTAGGTYSVDAGGTITLGSGGNVTLGSGGNITLGSGGTIALGSGGTVTLGSGGNVTLGSGGTIALGSGGTIALGSGGNVTLGSGGTIALGSGGTITLGSGGNVTLGSGGTVTLGSGGDLSASAGGTVTLGSGGNATIGAGGTITLGSGGSATVGAGGNINLSNGGTITLGSGGTITLGSGGTITLGSGGTITLGSGGAPISIGAGGSYTFGSSGGTVTLGSGGTVALGSGGTIALGSGGTIALGSGGTITLGSGGNVTLGSGGVVSLATGGSVNLGSGPAIDLGTVATSTSGSGGPPATELTYETANSVVRPPTAPTETPTQDNFVRVTWKAPAFGVVATYTVNRSSDGATPIVIGSVSGINGNPPATEFVDTNPDRTSKTVTYTITTTLVPDTAAPPRQSVPSVPAVLKNDQTIVLDPLPSSVTLANPPTVTAKALSAGVPNGLQVLFTAAGSCSIGTQTITNNVSSANVILTGTGSCTVNASQPGTTAFNAANTVSGTFMVLPQGSSTKSQRITFSTLPNVQYGSSFTLSASSSSGLQVAFTSSGPCTTGGIISGVGICTITASAPGNTTYSAASVSQSFTIYPAVLKVTAASFVVPYGQPLPALTYTYSGFVKSDMPGVISGSPVLSSTATPSIAGTYPITVSTGTLAATNYSFLYISGTLTVQPGLTLITTSPLVYNQSETMSITGDVSGGSVSYKLLSGLCSVNGVRLTANSGTGSCQVTATMAANGKVAAITSSPAIVTLSKASQTITFTTNPPASAVYKTSFRVAATSTSAGAVTFSSSGACTNAGVLYTMTAGTGTCSVIANQAGNSNYAAATQVTKYVTATIPIVAVSEPSIDFGTVYFKSVTFRSLTLTNTGTGPATITDPFLSFPRGGNSKAFLALSLCPKPLAPGRSCVVTVIFLAGGPFGTPQTATLQILSDAPGSPQSIPLTATVIDPEVSISPTSLGFGAIRHATTSTLNVTLRNPGSTPLLLTGISITGSHATSFAQSNACGTSLAPGARCTIAVTFKPPITGTFNANLTLTDNARSCDGGSQIIPLSGKAN</sequence>
<dbReference type="Proteomes" id="UP000289437">
    <property type="component" value="Unassembled WGS sequence"/>
</dbReference>
<dbReference type="SUPFAM" id="SSF69349">
    <property type="entry name" value="Phage fibre proteins"/>
    <property type="match status" value="2"/>
</dbReference>
<reference evidence="5 6" key="1">
    <citation type="submission" date="2018-11" db="EMBL/GenBank/DDBJ databases">
        <authorList>
            <person name="Mardanov A.V."/>
            <person name="Ravin N.V."/>
            <person name="Dedysh S.N."/>
        </authorList>
    </citation>
    <scope>NUCLEOTIDE SEQUENCE [LARGE SCALE GENOMIC DNA]</scope>
    <source>
        <strain evidence="5 6">AF10</strain>
    </source>
</reference>
<feature type="chain" id="PRO_5020187956" evidence="3">
    <location>
        <begin position="23"/>
        <end position="3370"/>
    </location>
</feature>
<evidence type="ECO:0000259" key="4">
    <source>
        <dbReference type="PROSITE" id="PS51178"/>
    </source>
</evidence>
<feature type="domain" description="PASTA" evidence="4">
    <location>
        <begin position="1384"/>
        <end position="1452"/>
    </location>
</feature>
<dbReference type="PROSITE" id="PS51125">
    <property type="entry name" value="NHL"/>
    <property type="match status" value="1"/>
</dbReference>
<dbReference type="Gene3D" id="2.120.10.30">
    <property type="entry name" value="TolB, C-terminal domain"/>
    <property type="match status" value="1"/>
</dbReference>
<dbReference type="InterPro" id="IPR001258">
    <property type="entry name" value="NHL_repeat"/>
</dbReference>
<name>A0A4Q0T647_9BACT</name>
<feature type="repeat" description="NHL" evidence="2">
    <location>
        <begin position="448"/>
        <end position="479"/>
    </location>
</feature>
<dbReference type="InterPro" id="IPR041286">
    <property type="entry name" value="MBG_2"/>
</dbReference>
<reference evidence="6" key="2">
    <citation type="submission" date="2019-02" db="EMBL/GenBank/DDBJ databases">
        <title>Granulicella sibirica sp. nov., a psychrotolerant acidobacterium isolated from an organic soil layer in forested tundra, West Siberia.</title>
        <authorList>
            <person name="Oshkin I.Y."/>
            <person name="Kulichevskaya I.S."/>
            <person name="Rijpstra W.I.C."/>
            <person name="Sinninghe Damste J.S."/>
            <person name="Rakitin A.L."/>
            <person name="Ravin N.V."/>
            <person name="Dedysh S.N."/>
        </authorList>
    </citation>
    <scope>NUCLEOTIDE SEQUENCE [LARGE SCALE GENOMIC DNA]</scope>
    <source>
        <strain evidence="6">AF10</strain>
    </source>
</reference>
<keyword evidence="3" id="KW-0732">Signal</keyword>
<accession>A0A4Q0T647</accession>
<evidence type="ECO:0000313" key="5">
    <source>
        <dbReference type="EMBL" id="RXH58100.1"/>
    </source>
</evidence>
<dbReference type="InterPro" id="IPR015915">
    <property type="entry name" value="Kelch-typ_b-propeller"/>
</dbReference>
<dbReference type="InterPro" id="IPR005543">
    <property type="entry name" value="PASTA_dom"/>
</dbReference>
<dbReference type="SUPFAM" id="SSF63829">
    <property type="entry name" value="Calcium-dependent phosphotriesterase"/>
    <property type="match status" value="1"/>
</dbReference>
<dbReference type="Gene3D" id="3.30.10.20">
    <property type="match status" value="1"/>
</dbReference>
<dbReference type="SMART" id="SM00740">
    <property type="entry name" value="PASTA"/>
    <property type="match status" value="1"/>
</dbReference>
<feature type="signal peptide" evidence="3">
    <location>
        <begin position="1"/>
        <end position="22"/>
    </location>
</feature>
<dbReference type="InterPro" id="IPR013783">
    <property type="entry name" value="Ig-like_fold"/>
</dbReference>
<evidence type="ECO:0000313" key="6">
    <source>
        <dbReference type="Proteomes" id="UP000289437"/>
    </source>
</evidence>
<evidence type="ECO:0000256" key="1">
    <source>
        <dbReference type="ARBA" id="ARBA00022737"/>
    </source>
</evidence>
<keyword evidence="6" id="KW-1185">Reference proteome</keyword>
<organism evidence="5 6">
    <name type="scientific">Granulicella sibirica</name>
    <dbReference type="NCBI Taxonomy" id="2479048"/>
    <lineage>
        <taxon>Bacteria</taxon>
        <taxon>Pseudomonadati</taxon>
        <taxon>Acidobacteriota</taxon>
        <taxon>Terriglobia</taxon>
        <taxon>Terriglobales</taxon>
        <taxon>Acidobacteriaceae</taxon>
        <taxon>Granulicella</taxon>
    </lineage>
</organism>
<dbReference type="PANTHER" id="PTHR46175">
    <property type="entry name" value="BACTERIOOPSIN TRANSCRIPTIONAL ACTIVATOR"/>
    <property type="match status" value="1"/>
</dbReference>
<dbReference type="Pfam" id="PF22073">
    <property type="entry name" value="Cep192_D4"/>
    <property type="match status" value="1"/>
</dbReference>
<dbReference type="Pfam" id="PF18676">
    <property type="entry name" value="MBG_2"/>
    <property type="match status" value="1"/>
</dbReference>
<dbReference type="Pfam" id="PF03793">
    <property type="entry name" value="PASTA"/>
    <property type="match status" value="1"/>
</dbReference>
<dbReference type="SUPFAM" id="SSF101898">
    <property type="entry name" value="NHL repeat"/>
    <property type="match status" value="1"/>
</dbReference>